<keyword evidence="2" id="KW-0472">Membrane</keyword>
<evidence type="ECO:0000256" key="1">
    <source>
        <dbReference type="ARBA" id="ARBA00022729"/>
    </source>
</evidence>
<dbReference type="PANTHER" id="PTHR40633:SF5">
    <property type="entry name" value="ANCHORED PROTEIN, PUTATIVE (AFU_ORTHOLOGUE AFUA_8G04370)-RELATED"/>
    <property type="match status" value="1"/>
</dbReference>
<feature type="domain" description="Yeast cell wall synthesis Kre9/Knh1-like N-terminal" evidence="3">
    <location>
        <begin position="346"/>
        <end position="429"/>
    </location>
</feature>
<dbReference type="PANTHER" id="PTHR40633">
    <property type="entry name" value="MATRIX PROTEIN, PUTATIVE (AFU_ORTHOLOGUE AFUA_8G05410)-RELATED"/>
    <property type="match status" value="1"/>
</dbReference>
<keyword evidence="2" id="KW-0812">Transmembrane</keyword>
<accession>A0A0F9H9Y6</accession>
<gene>
    <name evidence="4" type="ORF">LCGC14_1728960</name>
</gene>
<evidence type="ECO:0000313" key="4">
    <source>
        <dbReference type="EMBL" id="KKM07934.1"/>
    </source>
</evidence>
<dbReference type="InterPro" id="IPR018466">
    <property type="entry name" value="Kre9/Knh1-like_N"/>
</dbReference>
<dbReference type="InterPro" id="IPR052982">
    <property type="entry name" value="SRP1/TIP1-like"/>
</dbReference>
<dbReference type="AlphaFoldDB" id="A0A0F9H9Y6"/>
<feature type="transmembrane region" description="Helical" evidence="2">
    <location>
        <begin position="439"/>
        <end position="456"/>
    </location>
</feature>
<keyword evidence="2" id="KW-1133">Transmembrane helix</keyword>
<feature type="non-terminal residue" evidence="4">
    <location>
        <position position="466"/>
    </location>
</feature>
<comment type="caution">
    <text evidence="4">The sequence shown here is derived from an EMBL/GenBank/DDBJ whole genome shotgun (WGS) entry which is preliminary data.</text>
</comment>
<protein>
    <recommendedName>
        <fullName evidence="3">Yeast cell wall synthesis Kre9/Knh1-like N-terminal domain-containing protein</fullName>
    </recommendedName>
</protein>
<keyword evidence="1" id="KW-0732">Signal</keyword>
<name>A0A0F9H9Y6_9ZZZZ</name>
<dbReference type="EMBL" id="LAZR01015665">
    <property type="protein sequence ID" value="KKM07934.1"/>
    <property type="molecule type" value="Genomic_DNA"/>
</dbReference>
<sequence length="466" mass="53240">MKKRILTLVLLTFICNLFLATQLVHFNSREETSTSLDSFFLNNIRSAGDGVLFVPSGRYSASYTWGKEGDIISFEWYTNPAAVVDFWIMDESDWQSIDTGFLTGYKYPPTSSLTGSFTVPHDGKWYLMFSHPAPSSTYVYYSIETTPYLLIYSPHSETSTYTDSSLSVNWRTNYATWIQLDLYKGSSFITTLKDRTYNDGSASVHIPWDYLDGNDYKIKISDDYSDEFDFSESFTIRQRKITVLFPMENDVYVPHTTRSIGWNSLGVGPSAILSINLFLNSTHIFEISNQTENDGDFKWKVRTGVNFLNFTFSHYQIRIQESSTQKYLSLSPLFTITKEKSMNIISPLINDSFTQGKNMDIAWETDSTSYKVDIKLKRGNIIIQDIISVRNSGSYSWKIPSSLHPGTDYYIFIKATDNSTSAISETFTIKPKLKQIPSYNFPLFLISIIMGVGIVWKKGIIKTRKG</sequence>
<feature type="domain" description="Yeast cell wall synthesis Kre9/Knh1-like N-terminal" evidence="3">
    <location>
        <begin position="154"/>
        <end position="236"/>
    </location>
</feature>
<dbReference type="Pfam" id="PF10342">
    <property type="entry name" value="Kre9_KNH"/>
    <property type="match status" value="2"/>
</dbReference>
<reference evidence="4" key="1">
    <citation type="journal article" date="2015" name="Nature">
        <title>Complex archaea that bridge the gap between prokaryotes and eukaryotes.</title>
        <authorList>
            <person name="Spang A."/>
            <person name="Saw J.H."/>
            <person name="Jorgensen S.L."/>
            <person name="Zaremba-Niedzwiedzka K."/>
            <person name="Martijn J."/>
            <person name="Lind A.E."/>
            <person name="van Eijk R."/>
            <person name="Schleper C."/>
            <person name="Guy L."/>
            <person name="Ettema T.J."/>
        </authorList>
    </citation>
    <scope>NUCLEOTIDE SEQUENCE</scope>
</reference>
<evidence type="ECO:0000259" key="3">
    <source>
        <dbReference type="Pfam" id="PF10342"/>
    </source>
</evidence>
<evidence type="ECO:0000256" key="2">
    <source>
        <dbReference type="SAM" id="Phobius"/>
    </source>
</evidence>
<organism evidence="4">
    <name type="scientific">marine sediment metagenome</name>
    <dbReference type="NCBI Taxonomy" id="412755"/>
    <lineage>
        <taxon>unclassified sequences</taxon>
        <taxon>metagenomes</taxon>
        <taxon>ecological metagenomes</taxon>
    </lineage>
</organism>
<proteinExistence type="predicted"/>